<sequence>MSSKNQSLKDKMLLFAYSALGIAVENPFLPLFLGQKRLFNKIIFFLEFNERCLKRIARPLGNAQNSVMLNGYYMYSLAVCNIVICCMSVV</sequence>
<gene>
    <name evidence="2" type="ORF">B0A77_04040</name>
</gene>
<evidence type="ECO:0000313" key="3">
    <source>
        <dbReference type="Proteomes" id="UP000220828"/>
    </source>
</evidence>
<evidence type="ECO:0000313" key="2">
    <source>
        <dbReference type="EMBL" id="PDS25811.1"/>
    </source>
</evidence>
<name>A0A2H3KPD8_9FLAO</name>
<proteinExistence type="predicted"/>
<dbReference type="Proteomes" id="UP000220828">
    <property type="component" value="Unassembled WGS sequence"/>
</dbReference>
<keyword evidence="1" id="KW-0472">Membrane</keyword>
<evidence type="ECO:0000256" key="1">
    <source>
        <dbReference type="SAM" id="Phobius"/>
    </source>
</evidence>
<feature type="transmembrane region" description="Helical" evidence="1">
    <location>
        <begin position="12"/>
        <end position="33"/>
    </location>
</feature>
<feature type="transmembrane region" description="Helical" evidence="1">
    <location>
        <begin position="72"/>
        <end position="89"/>
    </location>
</feature>
<keyword evidence="1" id="KW-1133">Transmembrane helix</keyword>
<protein>
    <submittedName>
        <fullName evidence="2">Uncharacterized protein</fullName>
    </submittedName>
</protein>
<dbReference type="EMBL" id="PCMW01000023">
    <property type="protein sequence ID" value="PDS25811.1"/>
    <property type="molecule type" value="Genomic_DNA"/>
</dbReference>
<reference evidence="2 3" key="1">
    <citation type="submission" date="2017-09" db="EMBL/GenBank/DDBJ databases">
        <title>Whole genomes of Flavobacteriaceae.</title>
        <authorList>
            <person name="Stine C."/>
            <person name="Li C."/>
            <person name="Tadesse D."/>
        </authorList>
    </citation>
    <scope>NUCLEOTIDE SEQUENCE [LARGE SCALE GENOMIC DNA]</scope>
    <source>
        <strain evidence="2 3">ATCC 35036</strain>
    </source>
</reference>
<organism evidence="2 3">
    <name type="scientific">Flavobacterium branchiophilum</name>
    <dbReference type="NCBI Taxonomy" id="55197"/>
    <lineage>
        <taxon>Bacteria</taxon>
        <taxon>Pseudomonadati</taxon>
        <taxon>Bacteroidota</taxon>
        <taxon>Flavobacteriia</taxon>
        <taxon>Flavobacteriales</taxon>
        <taxon>Flavobacteriaceae</taxon>
        <taxon>Flavobacterium</taxon>
    </lineage>
</organism>
<keyword evidence="1" id="KW-0812">Transmembrane</keyword>
<accession>A0A2H3KPD8</accession>
<dbReference type="AlphaFoldDB" id="A0A2H3KPD8"/>
<comment type="caution">
    <text evidence="2">The sequence shown here is derived from an EMBL/GenBank/DDBJ whole genome shotgun (WGS) entry which is preliminary data.</text>
</comment>